<evidence type="ECO:0000256" key="2">
    <source>
        <dbReference type="ARBA" id="ARBA00023125"/>
    </source>
</evidence>
<dbReference type="Proteomes" id="UP001056035">
    <property type="component" value="Chromosome"/>
</dbReference>
<dbReference type="InterPro" id="IPR001932">
    <property type="entry name" value="PPM-type_phosphatase-like_dom"/>
</dbReference>
<dbReference type="InterPro" id="IPR001647">
    <property type="entry name" value="HTH_TetR"/>
</dbReference>
<dbReference type="PANTHER" id="PTHR43156:SF2">
    <property type="entry name" value="STAGE II SPORULATION PROTEIN E"/>
    <property type="match status" value="1"/>
</dbReference>
<dbReference type="SMART" id="SM00331">
    <property type="entry name" value="PP2C_SIG"/>
    <property type="match status" value="1"/>
</dbReference>
<name>A0ABY5DR91_9ACTN</name>
<organism evidence="5 6">
    <name type="scientific">Paraconexibacter antarcticus</name>
    <dbReference type="NCBI Taxonomy" id="2949664"/>
    <lineage>
        <taxon>Bacteria</taxon>
        <taxon>Bacillati</taxon>
        <taxon>Actinomycetota</taxon>
        <taxon>Thermoleophilia</taxon>
        <taxon>Solirubrobacterales</taxon>
        <taxon>Paraconexibacteraceae</taxon>
        <taxon>Paraconexibacter</taxon>
    </lineage>
</organism>
<dbReference type="InterPro" id="IPR036457">
    <property type="entry name" value="PPM-type-like_dom_sf"/>
</dbReference>
<reference evidence="5 6" key="1">
    <citation type="submission" date="2022-06" db="EMBL/GenBank/DDBJ databases">
        <title>Paraconexibacter antarcticus.</title>
        <authorList>
            <person name="Kim C.S."/>
        </authorList>
    </citation>
    <scope>NUCLEOTIDE SEQUENCE [LARGE SCALE GENOMIC DNA]</scope>
    <source>
        <strain evidence="5 6">02-257</strain>
    </source>
</reference>
<dbReference type="PROSITE" id="PS50977">
    <property type="entry name" value="HTH_TETR_2"/>
    <property type="match status" value="1"/>
</dbReference>
<dbReference type="PANTHER" id="PTHR43156">
    <property type="entry name" value="STAGE II SPORULATION PROTEIN E-RELATED"/>
    <property type="match status" value="1"/>
</dbReference>
<evidence type="ECO:0000313" key="6">
    <source>
        <dbReference type="Proteomes" id="UP001056035"/>
    </source>
</evidence>
<dbReference type="Pfam" id="PF00440">
    <property type="entry name" value="TetR_N"/>
    <property type="match status" value="1"/>
</dbReference>
<evidence type="ECO:0000256" key="1">
    <source>
        <dbReference type="ARBA" id="ARBA00022801"/>
    </source>
</evidence>
<proteinExistence type="predicted"/>
<feature type="DNA-binding region" description="H-T-H motif" evidence="3">
    <location>
        <begin position="39"/>
        <end position="58"/>
    </location>
</feature>
<dbReference type="Gene3D" id="3.60.40.10">
    <property type="entry name" value="PPM-type phosphatase domain"/>
    <property type="match status" value="1"/>
</dbReference>
<dbReference type="Gene3D" id="1.10.357.10">
    <property type="entry name" value="Tetracycline Repressor, domain 2"/>
    <property type="match status" value="1"/>
</dbReference>
<dbReference type="InterPro" id="IPR009057">
    <property type="entry name" value="Homeodomain-like_sf"/>
</dbReference>
<dbReference type="InterPro" id="IPR052016">
    <property type="entry name" value="Bact_Sigma-Reg"/>
</dbReference>
<dbReference type="RefSeq" id="WP_254570879.1">
    <property type="nucleotide sequence ID" value="NZ_CP098502.1"/>
</dbReference>
<dbReference type="Pfam" id="PF07228">
    <property type="entry name" value="SpoIIE"/>
    <property type="match status" value="1"/>
</dbReference>
<evidence type="ECO:0000313" key="5">
    <source>
        <dbReference type="EMBL" id="UTI64166.1"/>
    </source>
</evidence>
<protein>
    <submittedName>
        <fullName evidence="5">SpoIIE family protein phosphatase</fullName>
    </submittedName>
</protein>
<keyword evidence="2 3" id="KW-0238">DNA-binding</keyword>
<keyword evidence="6" id="KW-1185">Reference proteome</keyword>
<keyword evidence="1" id="KW-0378">Hydrolase</keyword>
<dbReference type="SUPFAM" id="SSF81606">
    <property type="entry name" value="PP2C-like"/>
    <property type="match status" value="1"/>
</dbReference>
<evidence type="ECO:0000256" key="3">
    <source>
        <dbReference type="PROSITE-ProRule" id="PRU00335"/>
    </source>
</evidence>
<evidence type="ECO:0000259" key="4">
    <source>
        <dbReference type="PROSITE" id="PS50977"/>
    </source>
</evidence>
<feature type="domain" description="HTH tetR-type" evidence="4">
    <location>
        <begin position="18"/>
        <end position="76"/>
    </location>
</feature>
<gene>
    <name evidence="5" type="ORF">NBH00_22860</name>
</gene>
<accession>A0ABY5DR91</accession>
<sequence length="474" mass="49832">MPDPGPTSSSGARRSDAVANVARILDAAEELLRRRPHVSIGEIAQFAGVGRSTLYRHFETREALVEAVRRRARDHAEHDHAPSLRPAGELANVAVTPLSVPDVLNKVAPFQLSEQIVAEAQRLDGIESAALYVADLAGVVLRKLAGAPAFPDELRIHGTIGTEIPREAYGPIRAAVTARLPGAVVTPLMLRGRAIGMLVVVGEENDSLRDLAQEAAVALALADGYTDTLQTARRARPTSPAAEIQQNLLPARIHRLRGATLAGNVLPGYDVGGDWFDVADNADAVWLGVADVEGSGVHAAGLAAVLLGAFRSARHQGEDPAGAAALMHEVLLATGPDITATTTIGCWNATTSVFRWVSTGSHGPLLAHADGRVEELDPGVGPCLGSPELDPPFRLQQRRLDPGQRLVLLSDGGLESQDASGVPFGRDGVAAALRATRGATAAATVHAIEHAICVRIDEHLEDDVTTVVLAPHTH</sequence>
<dbReference type="SUPFAM" id="SSF46689">
    <property type="entry name" value="Homeodomain-like"/>
    <property type="match status" value="1"/>
</dbReference>
<dbReference type="EMBL" id="CP098502">
    <property type="protein sequence ID" value="UTI64166.1"/>
    <property type="molecule type" value="Genomic_DNA"/>
</dbReference>